<protein>
    <submittedName>
        <fullName evidence="1">Uncharacterized protein</fullName>
    </submittedName>
</protein>
<comment type="caution">
    <text evidence="1">The sequence shown here is derived from an EMBL/GenBank/DDBJ whole genome shotgun (WGS) entry which is preliminary data.</text>
</comment>
<dbReference type="Proteomes" id="UP001474421">
    <property type="component" value="Unassembled WGS sequence"/>
</dbReference>
<dbReference type="EMBL" id="JAOTOJ010000001">
    <property type="protein sequence ID" value="KAK9408976.1"/>
    <property type="molecule type" value="Genomic_DNA"/>
</dbReference>
<sequence length="73" mass="8354">MTNSAIHKSHVDELDDIRTAMRTDKWANEHPGWLTNRDGVAWKGDKMVRSSAVEKVLRETNQASTQMDNIVFL</sequence>
<reference evidence="1 2" key="1">
    <citation type="journal article" date="2024" name="Proc. Natl. Acad. Sci. U.S.A.">
        <title>The genetic regulatory architecture and epigenomic basis for age-related changes in rattlesnake venom.</title>
        <authorList>
            <person name="Hogan M.P."/>
            <person name="Holding M.L."/>
            <person name="Nystrom G.S."/>
            <person name="Colston T.J."/>
            <person name="Bartlett D.A."/>
            <person name="Mason A.J."/>
            <person name="Ellsworth S.A."/>
            <person name="Rautsaw R.M."/>
            <person name="Lawrence K.C."/>
            <person name="Strickland J.L."/>
            <person name="He B."/>
            <person name="Fraser P."/>
            <person name="Margres M.J."/>
            <person name="Gilbert D.M."/>
            <person name="Gibbs H.L."/>
            <person name="Parkinson C.L."/>
            <person name="Rokyta D.R."/>
        </authorList>
    </citation>
    <scope>NUCLEOTIDE SEQUENCE [LARGE SCALE GENOMIC DNA]</scope>
    <source>
        <strain evidence="1">DRR0105</strain>
    </source>
</reference>
<evidence type="ECO:0000313" key="1">
    <source>
        <dbReference type="EMBL" id="KAK9408976.1"/>
    </source>
</evidence>
<proteinExistence type="predicted"/>
<keyword evidence="2" id="KW-1185">Reference proteome</keyword>
<dbReference type="AlphaFoldDB" id="A0AAW1C346"/>
<accession>A0AAW1C346</accession>
<organism evidence="1 2">
    <name type="scientific">Crotalus adamanteus</name>
    <name type="common">Eastern diamondback rattlesnake</name>
    <dbReference type="NCBI Taxonomy" id="8729"/>
    <lineage>
        <taxon>Eukaryota</taxon>
        <taxon>Metazoa</taxon>
        <taxon>Chordata</taxon>
        <taxon>Craniata</taxon>
        <taxon>Vertebrata</taxon>
        <taxon>Euteleostomi</taxon>
        <taxon>Lepidosauria</taxon>
        <taxon>Squamata</taxon>
        <taxon>Bifurcata</taxon>
        <taxon>Unidentata</taxon>
        <taxon>Episquamata</taxon>
        <taxon>Toxicofera</taxon>
        <taxon>Serpentes</taxon>
        <taxon>Colubroidea</taxon>
        <taxon>Viperidae</taxon>
        <taxon>Crotalinae</taxon>
        <taxon>Crotalus</taxon>
    </lineage>
</organism>
<evidence type="ECO:0000313" key="2">
    <source>
        <dbReference type="Proteomes" id="UP001474421"/>
    </source>
</evidence>
<gene>
    <name evidence="1" type="ORF">NXF25_000151</name>
</gene>
<name>A0AAW1C346_CROAD</name>